<dbReference type="GO" id="GO:0016209">
    <property type="term" value="F:antioxidant activity"/>
    <property type="evidence" value="ECO:0007669"/>
    <property type="project" value="InterPro"/>
</dbReference>
<dbReference type="InterPro" id="IPR000866">
    <property type="entry name" value="AhpC/TSA"/>
</dbReference>
<comment type="caution">
    <text evidence="4">The sequence shown here is derived from an EMBL/GenBank/DDBJ whole genome shotgun (WGS) entry which is preliminary data.</text>
</comment>
<dbReference type="InterPro" id="IPR036249">
    <property type="entry name" value="Thioredoxin-like_sf"/>
</dbReference>
<dbReference type="Pfam" id="PF00578">
    <property type="entry name" value="AhpC-TSA"/>
    <property type="match status" value="1"/>
</dbReference>
<protein>
    <submittedName>
        <fullName evidence="4">TlpA family protein disulfide reductase</fullName>
    </submittedName>
</protein>
<evidence type="ECO:0000256" key="2">
    <source>
        <dbReference type="SAM" id="SignalP"/>
    </source>
</evidence>
<dbReference type="PANTHER" id="PTHR42852">
    <property type="entry name" value="THIOL:DISULFIDE INTERCHANGE PROTEIN DSBE"/>
    <property type="match status" value="1"/>
</dbReference>
<dbReference type="RefSeq" id="WP_254161665.1">
    <property type="nucleotide sequence ID" value="NZ_JAHESF010000004.1"/>
</dbReference>
<keyword evidence="5" id="KW-1185">Reference proteome</keyword>
<feature type="chain" id="PRO_5042839750" evidence="2">
    <location>
        <begin position="19"/>
        <end position="261"/>
    </location>
</feature>
<dbReference type="SUPFAM" id="SSF52833">
    <property type="entry name" value="Thioredoxin-like"/>
    <property type="match status" value="1"/>
</dbReference>
<dbReference type="GO" id="GO:0016491">
    <property type="term" value="F:oxidoreductase activity"/>
    <property type="evidence" value="ECO:0007669"/>
    <property type="project" value="InterPro"/>
</dbReference>
<feature type="signal peptide" evidence="2">
    <location>
        <begin position="1"/>
        <end position="18"/>
    </location>
</feature>
<proteinExistence type="predicted"/>
<dbReference type="AlphaFoldDB" id="A0AAP2GN04"/>
<dbReference type="InterPro" id="IPR017937">
    <property type="entry name" value="Thioredoxin_CS"/>
</dbReference>
<dbReference type="InterPro" id="IPR013766">
    <property type="entry name" value="Thioredoxin_domain"/>
</dbReference>
<dbReference type="InterPro" id="IPR050553">
    <property type="entry name" value="Thioredoxin_ResA/DsbE_sf"/>
</dbReference>
<keyword evidence="2" id="KW-0732">Signal</keyword>
<name>A0AAP2GN04_9BACT</name>
<evidence type="ECO:0000256" key="1">
    <source>
        <dbReference type="ARBA" id="ARBA00023284"/>
    </source>
</evidence>
<evidence type="ECO:0000313" key="5">
    <source>
        <dbReference type="Proteomes" id="UP001319200"/>
    </source>
</evidence>
<reference evidence="4 5" key="1">
    <citation type="submission" date="2021-05" db="EMBL/GenBank/DDBJ databases">
        <title>A Polyphasic approach of four new species of the genus Ohtaekwangia: Ohtaekwangia histidinii sp. nov., Ohtaekwangia cretensis sp. nov., Ohtaekwangia indiensis sp. nov., Ohtaekwangia reichenbachii sp. nov. from diverse environment.</title>
        <authorList>
            <person name="Octaviana S."/>
        </authorList>
    </citation>
    <scope>NUCLEOTIDE SEQUENCE [LARGE SCALE GENOMIC DNA]</scope>
    <source>
        <strain evidence="4 5">PWU4</strain>
    </source>
</reference>
<feature type="domain" description="Thioredoxin" evidence="3">
    <location>
        <begin position="116"/>
        <end position="260"/>
    </location>
</feature>
<dbReference type="PROSITE" id="PS00194">
    <property type="entry name" value="THIOREDOXIN_1"/>
    <property type="match status" value="1"/>
</dbReference>
<evidence type="ECO:0000259" key="3">
    <source>
        <dbReference type="PROSITE" id="PS51352"/>
    </source>
</evidence>
<organism evidence="4 5">
    <name type="scientific">Chryseosolibacter histidini</name>
    <dbReference type="NCBI Taxonomy" id="2782349"/>
    <lineage>
        <taxon>Bacteria</taxon>
        <taxon>Pseudomonadati</taxon>
        <taxon>Bacteroidota</taxon>
        <taxon>Cytophagia</taxon>
        <taxon>Cytophagales</taxon>
        <taxon>Chryseotaleaceae</taxon>
        <taxon>Chryseosolibacter</taxon>
    </lineage>
</organism>
<dbReference type="Proteomes" id="UP001319200">
    <property type="component" value="Unassembled WGS sequence"/>
</dbReference>
<gene>
    <name evidence="4" type="ORF">KK083_05830</name>
</gene>
<keyword evidence="1" id="KW-0676">Redox-active center</keyword>
<dbReference type="CDD" id="cd02966">
    <property type="entry name" value="TlpA_like_family"/>
    <property type="match status" value="1"/>
</dbReference>
<dbReference type="PROSITE" id="PS51352">
    <property type="entry name" value="THIOREDOXIN_2"/>
    <property type="match status" value="1"/>
</dbReference>
<accession>A0AAP2GN04</accession>
<evidence type="ECO:0000313" key="4">
    <source>
        <dbReference type="EMBL" id="MBT1696385.1"/>
    </source>
</evidence>
<dbReference type="PANTHER" id="PTHR42852:SF17">
    <property type="entry name" value="THIOREDOXIN-LIKE PROTEIN HI_1115"/>
    <property type="match status" value="1"/>
</dbReference>
<sequence length="261" mass="28887">MKKILILLFVCTTGFLYAQEKTPKKPEYVVIIDGELADRAKVDGYAKQGRVKSMAKGVSEEERDALAKKFGDKIGEKEFIVIVSLHPVSEAKTVQAAAEPENAVSKNSVMADGFKVQVNDPAKAFAVQMIDGKKINLADLKGKVVLLNFWATWCAPCLMEFYEVPSKILKPFKNENFVFIPVSIGEAREKVEKKMSKLKNDGIDFNAGIDPEQTIFDQYASSPIPKNILIDQNGVIRFISSGNTEGNLDRIAAEIRNVLAK</sequence>
<dbReference type="Gene3D" id="3.40.30.10">
    <property type="entry name" value="Glutaredoxin"/>
    <property type="match status" value="1"/>
</dbReference>
<dbReference type="EMBL" id="JAHESF010000004">
    <property type="protein sequence ID" value="MBT1696385.1"/>
    <property type="molecule type" value="Genomic_DNA"/>
</dbReference>